<dbReference type="EMBL" id="LLYZ01000002">
    <property type="protein sequence ID" value="KQK26886.1"/>
    <property type="molecule type" value="Genomic_DNA"/>
</dbReference>
<comment type="caution">
    <text evidence="1">The sequence shown here is derived from an EMBL/GenBank/DDBJ whole genome shotgun (WGS) entry which is preliminary data.</text>
</comment>
<protein>
    <submittedName>
        <fullName evidence="1">Uncharacterized protein</fullName>
    </submittedName>
</protein>
<dbReference type="STRING" id="452084.AR438_01300"/>
<gene>
    <name evidence="1" type="ORF">AR438_01300</name>
</gene>
<accession>A0A0Q3PB59</accession>
<keyword evidence="2" id="KW-1185">Reference proteome</keyword>
<organism evidence="1 2">
    <name type="scientific">Chryseobacterium aquaticum</name>
    <dbReference type="NCBI Taxonomy" id="452084"/>
    <lineage>
        <taxon>Bacteria</taxon>
        <taxon>Pseudomonadati</taxon>
        <taxon>Bacteroidota</taxon>
        <taxon>Flavobacteriia</taxon>
        <taxon>Flavobacteriales</taxon>
        <taxon>Weeksellaceae</taxon>
        <taxon>Chryseobacterium group</taxon>
        <taxon>Chryseobacterium</taxon>
    </lineage>
</organism>
<name>A0A0Q3PB59_9FLAO</name>
<dbReference type="AlphaFoldDB" id="A0A0Q3PB59"/>
<evidence type="ECO:0000313" key="2">
    <source>
        <dbReference type="Proteomes" id="UP000051682"/>
    </source>
</evidence>
<dbReference type="RefSeq" id="WP_056010970.1">
    <property type="nucleotide sequence ID" value="NZ_LLYZ01000002.1"/>
</dbReference>
<reference evidence="1 2" key="1">
    <citation type="submission" date="2015-10" db="EMBL/GenBank/DDBJ databases">
        <title>Chryseobacterium aquaticum genome.</title>
        <authorList>
            <person name="Newman J.D."/>
            <person name="Ferguson M.B."/>
            <person name="Miller J.R."/>
        </authorList>
    </citation>
    <scope>NUCLEOTIDE SEQUENCE [LARGE SCALE GENOMIC DNA]</scope>
    <source>
        <strain evidence="1 2">KCTC 12483</strain>
    </source>
</reference>
<dbReference type="OrthoDB" id="670236at2"/>
<evidence type="ECO:0000313" key="1">
    <source>
        <dbReference type="EMBL" id="KQK26886.1"/>
    </source>
</evidence>
<proteinExistence type="predicted"/>
<sequence length="249" mass="31172">MEKDHLLYSRIRSLRSRKRIIKKDVEKQIRKKYKRRNELWKIKRDIPWIPLEEPYQRGFVRFFAITEDVKQTKDAEFFEGILKKINTFMYSEVRHFLKKKKKFGRRIYVEKDQKLKSLSSYEWNNPTIQLTQREIQYFLKRKEYCPFRKMYYDYYDFIEPWRFILRIKPNMITHYKPVNSELEKEYAEVEYYIKQYKVQGIIQKKFYGKSNSWKTEYKTDLIKSIRYFHYKMSATEIAESLEDDYVRKF</sequence>
<dbReference type="Proteomes" id="UP000051682">
    <property type="component" value="Unassembled WGS sequence"/>
</dbReference>